<organism evidence="6 7">
    <name type="scientific">Aduncisulcus paluster</name>
    <dbReference type="NCBI Taxonomy" id="2918883"/>
    <lineage>
        <taxon>Eukaryota</taxon>
        <taxon>Metamonada</taxon>
        <taxon>Carpediemonas-like organisms</taxon>
        <taxon>Aduncisulcus</taxon>
    </lineage>
</organism>
<feature type="domain" description="EGF-like" evidence="5">
    <location>
        <begin position="551"/>
        <end position="588"/>
    </location>
</feature>
<comment type="caution">
    <text evidence="6">The sequence shown here is derived from an EMBL/GenBank/DDBJ whole genome shotgun (WGS) entry which is preliminary data.</text>
</comment>
<feature type="non-terminal residue" evidence="6">
    <location>
        <position position="640"/>
    </location>
</feature>
<evidence type="ECO:0000313" key="6">
    <source>
        <dbReference type="EMBL" id="GKT17710.1"/>
    </source>
</evidence>
<feature type="disulfide bond" evidence="4">
    <location>
        <begin position="559"/>
        <end position="576"/>
    </location>
</feature>
<dbReference type="Pfam" id="PF00560">
    <property type="entry name" value="LRR_1"/>
    <property type="match status" value="2"/>
</dbReference>
<dbReference type="Pfam" id="PF07974">
    <property type="entry name" value="EGF_2"/>
    <property type="match status" value="1"/>
</dbReference>
<feature type="disulfide bond" evidence="4">
    <location>
        <begin position="578"/>
        <end position="587"/>
    </location>
</feature>
<proteinExistence type="predicted"/>
<evidence type="ECO:0000256" key="3">
    <source>
        <dbReference type="ARBA" id="ARBA00023157"/>
    </source>
</evidence>
<evidence type="ECO:0000259" key="5">
    <source>
        <dbReference type="PROSITE" id="PS50026"/>
    </source>
</evidence>
<dbReference type="PANTHER" id="PTHR46652">
    <property type="entry name" value="LEUCINE-RICH REPEAT AND IQ DOMAIN-CONTAINING PROTEIN 1-RELATED"/>
    <property type="match status" value="1"/>
</dbReference>
<keyword evidence="3 4" id="KW-1015">Disulfide bond</keyword>
<dbReference type="InterPro" id="IPR000742">
    <property type="entry name" value="EGF"/>
</dbReference>
<name>A0ABQ5JZL4_9EUKA</name>
<keyword evidence="4" id="KW-0245">EGF-like domain</keyword>
<protein>
    <recommendedName>
        <fullName evidence="5">EGF-like domain-containing protein</fullName>
    </recommendedName>
</protein>
<evidence type="ECO:0000256" key="1">
    <source>
        <dbReference type="ARBA" id="ARBA00022614"/>
    </source>
</evidence>
<gene>
    <name evidence="6" type="ORF">ADUPG1_011161</name>
</gene>
<dbReference type="SMART" id="SM00181">
    <property type="entry name" value="EGF"/>
    <property type="match status" value="2"/>
</dbReference>
<dbReference type="PROSITE" id="PS00022">
    <property type="entry name" value="EGF_1"/>
    <property type="match status" value="2"/>
</dbReference>
<evidence type="ECO:0000256" key="4">
    <source>
        <dbReference type="PROSITE-ProRule" id="PRU00076"/>
    </source>
</evidence>
<dbReference type="SUPFAM" id="SSF52058">
    <property type="entry name" value="L domain-like"/>
    <property type="match status" value="1"/>
</dbReference>
<dbReference type="PROSITE" id="PS50026">
    <property type="entry name" value="EGF_3"/>
    <property type="match status" value="1"/>
</dbReference>
<dbReference type="PANTHER" id="PTHR46652:SF3">
    <property type="entry name" value="LEUCINE-RICH REPEAT-CONTAINING PROTEIN 9"/>
    <property type="match status" value="1"/>
</dbReference>
<dbReference type="InterPro" id="IPR050836">
    <property type="entry name" value="SDS22/Internalin_LRR"/>
</dbReference>
<dbReference type="SUPFAM" id="SSF57184">
    <property type="entry name" value="Growth factor receptor domain"/>
    <property type="match status" value="1"/>
</dbReference>
<dbReference type="InterPro" id="IPR032675">
    <property type="entry name" value="LRR_dom_sf"/>
</dbReference>
<dbReference type="InterPro" id="IPR013111">
    <property type="entry name" value="EGF_extracell"/>
</dbReference>
<keyword evidence="7" id="KW-1185">Reference proteome</keyword>
<comment type="caution">
    <text evidence="4">Lacks conserved residue(s) required for the propagation of feature annotation.</text>
</comment>
<keyword evidence="1" id="KW-0433">Leucine-rich repeat</keyword>
<dbReference type="InterPro" id="IPR001611">
    <property type="entry name" value="Leu-rich_rpt"/>
</dbReference>
<reference evidence="6" key="1">
    <citation type="submission" date="2022-03" db="EMBL/GenBank/DDBJ databases">
        <title>Draft genome sequence of Aduncisulcus paluster, a free-living microaerophilic Fornicata.</title>
        <authorList>
            <person name="Yuyama I."/>
            <person name="Kume K."/>
            <person name="Tamura T."/>
            <person name="Inagaki Y."/>
            <person name="Hashimoto T."/>
        </authorList>
    </citation>
    <scope>NUCLEOTIDE SEQUENCE</scope>
    <source>
        <strain evidence="6">NY0171</strain>
    </source>
</reference>
<dbReference type="Proteomes" id="UP001057375">
    <property type="component" value="Unassembled WGS sequence"/>
</dbReference>
<evidence type="ECO:0000313" key="7">
    <source>
        <dbReference type="Proteomes" id="UP001057375"/>
    </source>
</evidence>
<keyword evidence="2" id="KW-0677">Repeat</keyword>
<dbReference type="PROSITE" id="PS51450">
    <property type="entry name" value="LRR"/>
    <property type="match status" value="2"/>
</dbReference>
<dbReference type="Gene3D" id="2.170.300.10">
    <property type="entry name" value="Tie2 ligand-binding domain superfamily"/>
    <property type="match status" value="1"/>
</dbReference>
<accession>A0ABQ5JZL4</accession>
<dbReference type="EMBL" id="BQXS01011873">
    <property type="protein sequence ID" value="GKT17710.1"/>
    <property type="molecule type" value="Genomic_DNA"/>
</dbReference>
<dbReference type="InterPro" id="IPR009030">
    <property type="entry name" value="Growth_fac_rcpt_cys_sf"/>
</dbReference>
<dbReference type="Gene3D" id="3.80.10.10">
    <property type="entry name" value="Ribonuclease Inhibitor"/>
    <property type="match status" value="2"/>
</dbReference>
<evidence type="ECO:0000256" key="2">
    <source>
        <dbReference type="ARBA" id="ARBA00022737"/>
    </source>
</evidence>
<sequence>MIQMENFHRFIHISSLFFVYISDDSMRNDICDCMGLGNCCDPSRYDMAAFSGNITLGENNNVDSLTGFEPFLSVTQIDAGSTSITSISPLSKLTQLTSLDISHCLGCSSDSLLYTIPELKNLTRLQYLSLSGNPISDISPTFTLVELSSLFLNSIYLCHSEDNDTFVEYLATVFPLLDTTTSDLTENACPINPENEYSCDGVDECPSFIRNEVYGGDSIFPTKECADIAKTGKTTEGDLICYTIFDDNIRAYLIDTYDGIAEDNGMISVGSLRSMVTGSLSIPDIEENYGEVSTLRGLEFATNLTELILDGYQFIDWMATFDHDILVVKTLVQSTSYTNDADQLITTGLKSLSMSDCNLNDLRDVFDFSPIISDTITTPFRLESLDLSNNQLSDFTWLLSSDLFDADTLVNLYISGNYVCGAEDLDTAIANKFENLGRYDSDQQVCECDGFEAGVHQVCREVNPNLWIVDCWKGYYFDPETNQCTLACPVNYKLDDNNTCKRDADIDFDNVINCQVCDVGMASAALEPGADTVTCSCLSGYIGDYCDAGCPIDGDYDICYNNGTCAYTRETDSSYCSCDEGWYGQDCGQVCPLDPYYGLVCGGHGSCATSHGISECVCDQNWFGPSCAEKCPVDDKGVVC</sequence>